<evidence type="ECO:0000256" key="8">
    <source>
        <dbReference type="ARBA" id="ARBA00023242"/>
    </source>
</evidence>
<evidence type="ECO:0000313" key="14">
    <source>
        <dbReference type="Proteomes" id="UP000015104"/>
    </source>
</evidence>
<evidence type="ECO:0000313" key="13">
    <source>
        <dbReference type="EnsemblMetazoa" id="tetur07g03600.1"/>
    </source>
</evidence>
<feature type="region of interest" description="Disordered" evidence="10">
    <location>
        <begin position="1"/>
        <end position="243"/>
    </location>
</feature>
<dbReference type="Pfam" id="PF18296">
    <property type="entry name" value="MID_MedPIWI"/>
    <property type="match status" value="1"/>
</dbReference>
<dbReference type="PANTHER" id="PTHR48249:SF3">
    <property type="entry name" value="MEDIATOR OF RNA POLYMERASE II TRANSCRIPTION SUBUNIT 13"/>
    <property type="match status" value="1"/>
</dbReference>
<dbReference type="GO" id="GO:0016592">
    <property type="term" value="C:mediator complex"/>
    <property type="evidence" value="ECO:0007669"/>
    <property type="project" value="InterPro"/>
</dbReference>
<feature type="region of interest" description="Disordered" evidence="10">
    <location>
        <begin position="1754"/>
        <end position="1795"/>
    </location>
</feature>
<feature type="compositionally biased region" description="Polar residues" evidence="10">
    <location>
        <begin position="95"/>
        <end position="105"/>
    </location>
</feature>
<feature type="compositionally biased region" description="Polar residues" evidence="10">
    <location>
        <begin position="1755"/>
        <end position="1771"/>
    </location>
</feature>
<evidence type="ECO:0000256" key="6">
    <source>
        <dbReference type="ARBA" id="ARBA00023159"/>
    </source>
</evidence>
<comment type="similarity">
    <text evidence="2 9">Belongs to the Mediator complex subunit 13 family.</text>
</comment>
<evidence type="ECO:0000256" key="9">
    <source>
        <dbReference type="RuleBase" id="RU364134"/>
    </source>
</evidence>
<reference evidence="13" key="2">
    <citation type="submission" date="2015-06" db="UniProtKB">
        <authorList>
            <consortium name="EnsemblMetazoa"/>
        </authorList>
    </citation>
    <scope>IDENTIFICATION</scope>
</reference>
<evidence type="ECO:0000256" key="2">
    <source>
        <dbReference type="ARBA" id="ARBA00009354"/>
    </source>
</evidence>
<evidence type="ECO:0000256" key="1">
    <source>
        <dbReference type="ARBA" id="ARBA00004123"/>
    </source>
</evidence>
<feature type="domain" description="MID" evidence="12">
    <location>
        <begin position="1205"/>
        <end position="1466"/>
    </location>
</feature>
<protein>
    <recommendedName>
        <fullName evidence="3 9">Mediator of RNA polymerase II transcription subunit 13</fullName>
    </recommendedName>
</protein>
<feature type="compositionally biased region" description="Polar residues" evidence="10">
    <location>
        <begin position="1355"/>
        <end position="1370"/>
    </location>
</feature>
<dbReference type="InterPro" id="IPR009401">
    <property type="entry name" value="Med13_C"/>
</dbReference>
<proteinExistence type="inferred from homology"/>
<evidence type="ECO:0000256" key="10">
    <source>
        <dbReference type="SAM" id="MobiDB-lite"/>
    </source>
</evidence>
<keyword evidence="4 9" id="KW-0678">Repressor</keyword>
<keyword evidence="5 9" id="KW-0805">Transcription regulation</keyword>
<feature type="compositionally biased region" description="Low complexity" evidence="10">
    <location>
        <begin position="572"/>
        <end position="583"/>
    </location>
</feature>
<dbReference type="EnsemblMetazoa" id="tetur07g03600.1">
    <property type="protein sequence ID" value="tetur07g03600.1"/>
    <property type="gene ID" value="tetur07g03600"/>
</dbReference>
<evidence type="ECO:0000259" key="11">
    <source>
        <dbReference type="Pfam" id="PF06333"/>
    </source>
</evidence>
<feature type="compositionally biased region" description="Polar residues" evidence="10">
    <location>
        <begin position="68"/>
        <end position="81"/>
    </location>
</feature>
<feature type="compositionally biased region" description="Polar residues" evidence="10">
    <location>
        <begin position="182"/>
        <end position="230"/>
    </location>
</feature>
<feature type="domain" description="Mediator complex subunit Med13 C-terminal" evidence="11">
    <location>
        <begin position="1503"/>
        <end position="1908"/>
    </location>
</feature>
<comment type="function">
    <text evidence="9">Component of the Mediator complex, a coactivator involved in regulated transcription of nearly all RNA polymerase II-dependent genes. Mediator functions as a bridge to convey information from gene-specific regulatory proteins to the basal RNA polymerase II transcription machinery. Mediator is recruited to promoters by direct interactions with regulatory proteins and serves as a scaffold for the assembly of a functional preinitiation complex with RNA polymerase II and the general transcription factors.</text>
</comment>
<comment type="subcellular location">
    <subcellularLocation>
        <location evidence="1 9">Nucleus</location>
    </subcellularLocation>
</comment>
<dbReference type="eggNOG" id="KOG3600">
    <property type="taxonomic scope" value="Eukaryota"/>
</dbReference>
<feature type="compositionally biased region" description="Low complexity" evidence="10">
    <location>
        <begin position="797"/>
        <end position="814"/>
    </location>
</feature>
<comment type="subunit">
    <text evidence="9">Component of the Mediator complex.</text>
</comment>
<feature type="region of interest" description="Disordered" evidence="10">
    <location>
        <begin position="403"/>
        <end position="429"/>
    </location>
</feature>
<name>T1K941_TETUR</name>
<evidence type="ECO:0000256" key="5">
    <source>
        <dbReference type="ARBA" id="ARBA00023015"/>
    </source>
</evidence>
<accession>T1K941</accession>
<feature type="region of interest" description="Disordered" evidence="10">
    <location>
        <begin position="1316"/>
        <end position="1376"/>
    </location>
</feature>
<dbReference type="InterPro" id="IPR051139">
    <property type="entry name" value="Mediator_complx_sub13"/>
</dbReference>
<dbReference type="GO" id="GO:0045944">
    <property type="term" value="P:positive regulation of transcription by RNA polymerase II"/>
    <property type="evidence" value="ECO:0007669"/>
    <property type="project" value="TreeGrafter"/>
</dbReference>
<keyword evidence="8 9" id="KW-0539">Nucleus</keyword>
<dbReference type="STRING" id="32264.T1K941"/>
<dbReference type="Pfam" id="PF06333">
    <property type="entry name" value="Med13_C"/>
    <property type="match status" value="1"/>
</dbReference>
<evidence type="ECO:0000256" key="4">
    <source>
        <dbReference type="ARBA" id="ARBA00022491"/>
    </source>
</evidence>
<feature type="region of interest" description="Disordered" evidence="10">
    <location>
        <begin position="343"/>
        <end position="387"/>
    </location>
</feature>
<feature type="compositionally biased region" description="Polar residues" evidence="10">
    <location>
        <begin position="1316"/>
        <end position="1330"/>
    </location>
</feature>
<reference evidence="14" key="1">
    <citation type="submission" date="2011-08" db="EMBL/GenBank/DDBJ databases">
        <authorList>
            <person name="Rombauts S."/>
        </authorList>
    </citation>
    <scope>NUCLEOTIDE SEQUENCE</scope>
    <source>
        <strain evidence="14">London</strain>
    </source>
</reference>
<feature type="region of interest" description="Disordered" evidence="10">
    <location>
        <begin position="793"/>
        <end position="818"/>
    </location>
</feature>
<dbReference type="GO" id="GO:0003713">
    <property type="term" value="F:transcription coactivator activity"/>
    <property type="evidence" value="ECO:0007669"/>
    <property type="project" value="TreeGrafter"/>
</dbReference>
<evidence type="ECO:0000256" key="7">
    <source>
        <dbReference type="ARBA" id="ARBA00023163"/>
    </source>
</evidence>
<feature type="compositionally biased region" description="Polar residues" evidence="10">
    <location>
        <begin position="620"/>
        <end position="649"/>
    </location>
</feature>
<feature type="compositionally biased region" description="Polar residues" evidence="10">
    <location>
        <begin position="345"/>
        <end position="355"/>
    </location>
</feature>
<feature type="compositionally biased region" description="Low complexity" evidence="10">
    <location>
        <begin position="48"/>
        <end position="67"/>
    </location>
</feature>
<dbReference type="PANTHER" id="PTHR48249">
    <property type="entry name" value="MEDIATOR OF RNA POLYMERASE II TRANSCRIPTION SUBUNIT 13"/>
    <property type="match status" value="1"/>
</dbReference>
<organism evidence="13 14">
    <name type="scientific">Tetranychus urticae</name>
    <name type="common">Two-spotted spider mite</name>
    <dbReference type="NCBI Taxonomy" id="32264"/>
    <lineage>
        <taxon>Eukaryota</taxon>
        <taxon>Metazoa</taxon>
        <taxon>Ecdysozoa</taxon>
        <taxon>Arthropoda</taxon>
        <taxon>Chelicerata</taxon>
        <taxon>Arachnida</taxon>
        <taxon>Acari</taxon>
        <taxon>Acariformes</taxon>
        <taxon>Trombidiformes</taxon>
        <taxon>Prostigmata</taxon>
        <taxon>Eleutherengona</taxon>
        <taxon>Raphignathae</taxon>
        <taxon>Tetranychoidea</taxon>
        <taxon>Tetranychidae</taxon>
        <taxon>Tetranychus</taxon>
    </lineage>
</organism>
<keyword evidence="7 9" id="KW-0804">Transcription</keyword>
<feature type="region of interest" description="Disordered" evidence="10">
    <location>
        <begin position="561"/>
        <end position="694"/>
    </location>
</feature>
<dbReference type="Proteomes" id="UP000015104">
    <property type="component" value="Unassembled WGS sequence"/>
</dbReference>
<keyword evidence="14" id="KW-1185">Reference proteome</keyword>
<keyword evidence="6 9" id="KW-0010">Activator</keyword>
<evidence type="ECO:0000259" key="12">
    <source>
        <dbReference type="Pfam" id="PF18296"/>
    </source>
</evidence>
<evidence type="ECO:0000256" key="3">
    <source>
        <dbReference type="ARBA" id="ARBA00019618"/>
    </source>
</evidence>
<feature type="compositionally biased region" description="Polar residues" evidence="10">
    <location>
        <begin position="684"/>
        <end position="694"/>
    </location>
</feature>
<dbReference type="HOGENOM" id="CLU_000508_0_0_1"/>
<sequence>MGFLGTNKKFDKNDKERQNQKSTNKSVNPFHRRPMFFEELDISTVQENCNNNNNSSSGEKSSSLGNNATITQPPSVQQPKTPSYLYKSPGMSGLPSIQSNATTPGGTAIDSPRSCAPFSDGPASALPLDANLSSISPHPVRDDGNIYQQDPCSNDPKDTNKNNIDGMSPHPGSVKGAGTGTGSPAVSSANPRTPMNGGQQAKTNDSDTNLQQNVPQNSSDKQETGANGPNSLKRPMLPGDMNENDIGQCKKLLYDFSVVDTVTNIWDIPTPKNRRVIKGLNRPEILRDINDHLLDMSCLKPRDPYEFNDEEFSDFKVEPTEEEVRVECSSDITTRPAEVIAPSAVQLSSANQEDQIVSKEGPKSNAPAGVEDSSIASPKTQKKFTREEELKVSYDDLNYLFSSSSDEESSSEFSTPNAPKVNKSQIGIPQINGNTNLLSGLEDVSKTNNRSNSSTLAELTMIFPTPPSMEINTAPSPCNTLGGIDMTLIDDNAREKLDAYPNSPTSLDSAKDWSYVYKPPIQCKFLTSSKYAPLTDVASLTQYKPRPDCVYKQQEPSLPFQTVKSQSKTQHHPSQQNQQQPHPSHSHHHYQQPNHLYSDKHAHHPSQQNPSLSHHGPSTGLISPSQSNQTNRSSGYLHQFGNSQQQNAMVQPHHTHPGMIPSSHQMNSHYSSQQSPHHHINHHPGQNQNMILNRSGPFSSNSQVHQNPPIMGSGVRMMRPTNNIRGNYPPNHQVPPFIQGHQQAPNMYMNPQFPNSYGPGDRMISPGHPCFSPIMDSNGPQTPFANVNHPPYHHQIPGNNSSHPGHHPPSSIGNISGPLGSLPYDVHSHQAPLISGRPPLPATSPALPTIPDAHCLLINLVLSDSMLNLFKDHNFESCTLCACNGNIKGSDVGIYLPESLVPSDSDEPQYKCTCGFSAVANRHRSYFAGLFYEDEIEITGVVYDPLERLEKKPMIKSEISIKQEQNIDGKEMVTPSTNLYENDQLDASLVNLLRSQCSTLFSSSSLLAKAAIFESLRNKDDSDMVNINSSISIPVLLNSMKVVTKKAFLLRSNALQRSDGCEIAYTALVAPKQVMNGQLSKMALQQLNTPERLNRKASCLHEWSFNNGSTAPNNLDVVRLLRNLTPLLQKSVTKKPQAMWEVTYTVSGPLTWRQFHRLAGRSEDQCEPQPIPSLLVGHDNDWVALSPFALKYWEKLMLEPYSVTRDVAYLVLAPDDTYVLSRVKTYFKELSTTYEMLRLGRHCPIAKVMRDGIMRVGKTVAKNIANEPIDDWFNQIGDGSVASKIKLYARACRYYVAPYLSSQTLDKSLFDNSSPKPDFNSNLNNANRVPTASPHHPPDLSNTNDSKMNDEMNEGASQGSGYTASHLQDTSELDDDPNKQPVIVIYIVEPFTFANMDEEVYRLSCLGLLRCYAQMLNFLPEHLHNSINLQLVSLDSILGVGEDFRGSKRQDQLKALAFSVFNQCRKVLIHHSVSKSLTGFGPAASLDVFLKSKDPNLSITRVYTPPYILAPLKDKQTELGEMFGDGREKSQILYCAYCLTEDQKWLVVTCSNDKGDLLESTLINIEIPNRTRRKKASAKKFGLLKILEFIFSVMTETVQPWRLVIGRLGRVGHGELREWNSLLSKKSLQRYSRLLRDKCRQCSMMTPYEIPSILSACLVSLEADTALRVFPDHFTPDDKYNSSSSTCHLSTPEEASCTHILVFPTSAASSSSQAGFGIGDGGIGGINEDDLLQALGADGGTEDLPVDDELDLFQWTESPTGSPGSRDQGLNHSDDPRQSGFDMNMKSSFGGDLGDDPTNLLQQPLALGYYVSTAQTGPLPKWFWSSCPHLADMNPAFLKSALLIHTPSVQQNNDDFCMNNRNCHPLDSNLTTDVLRYVLEGYNSLSWISLDPATHDRLSCLPIHIQILMQLYHTVQALV</sequence>
<dbReference type="EMBL" id="CAEY01001888">
    <property type="status" value="NOT_ANNOTATED_CDS"/>
    <property type="molecule type" value="Genomic_DNA"/>
</dbReference>
<feature type="compositionally biased region" description="Basic and acidic residues" evidence="10">
    <location>
        <begin position="8"/>
        <end position="19"/>
    </location>
</feature>
<dbReference type="InterPro" id="IPR041285">
    <property type="entry name" value="MID_MedPIWI"/>
</dbReference>